<feature type="transmembrane region" description="Helical" evidence="2">
    <location>
        <begin position="6"/>
        <end position="29"/>
    </location>
</feature>
<dbReference type="OrthoDB" id="2680538at2"/>
<reference evidence="3 4" key="1">
    <citation type="submission" date="2019-04" db="EMBL/GenBank/DDBJ databases">
        <title>Cohnella sp. nov. isolated from preserved vegetables.</title>
        <authorList>
            <person name="Lin S.-Y."/>
            <person name="Hung M.-H."/>
            <person name="Young C.-C."/>
        </authorList>
    </citation>
    <scope>NUCLEOTIDE SEQUENCE [LARGE SCALE GENOMIC DNA]</scope>
    <source>
        <strain evidence="3 4">CC-MHH1044</strain>
    </source>
</reference>
<comment type="caution">
    <text evidence="3">The sequence shown here is derived from an EMBL/GenBank/DDBJ whole genome shotgun (WGS) entry which is preliminary data.</text>
</comment>
<evidence type="ECO:0000313" key="3">
    <source>
        <dbReference type="EMBL" id="THF73874.1"/>
    </source>
</evidence>
<gene>
    <name evidence="3" type="ORF">E6C55_27600</name>
</gene>
<keyword evidence="2" id="KW-0472">Membrane</keyword>
<keyword evidence="4" id="KW-1185">Reference proteome</keyword>
<dbReference type="RefSeq" id="WP_136373051.1">
    <property type="nucleotide sequence ID" value="NZ_SSOB01000048.1"/>
</dbReference>
<keyword evidence="2" id="KW-1133">Transmembrane helix</keyword>
<evidence type="ECO:0000256" key="1">
    <source>
        <dbReference type="SAM" id="MobiDB-lite"/>
    </source>
</evidence>
<dbReference type="AlphaFoldDB" id="A0A4S4BH75"/>
<keyword evidence="2" id="KW-0812">Transmembrane</keyword>
<sequence>MEEPVYLFVWLLGLFGLIGFVMAAVTNLVRKDTTTYDKRITWQWKREWEEERENKPKEREDGERAAE</sequence>
<feature type="region of interest" description="Disordered" evidence="1">
    <location>
        <begin position="48"/>
        <end position="67"/>
    </location>
</feature>
<dbReference type="EMBL" id="SSOB01000048">
    <property type="protein sequence ID" value="THF73874.1"/>
    <property type="molecule type" value="Genomic_DNA"/>
</dbReference>
<evidence type="ECO:0000313" key="4">
    <source>
        <dbReference type="Proteomes" id="UP000310636"/>
    </source>
</evidence>
<dbReference type="Proteomes" id="UP000310636">
    <property type="component" value="Unassembled WGS sequence"/>
</dbReference>
<name>A0A4S4BH75_9BACL</name>
<organism evidence="3 4">
    <name type="scientific">Cohnella fermenti</name>
    <dbReference type="NCBI Taxonomy" id="2565925"/>
    <lineage>
        <taxon>Bacteria</taxon>
        <taxon>Bacillati</taxon>
        <taxon>Bacillota</taxon>
        <taxon>Bacilli</taxon>
        <taxon>Bacillales</taxon>
        <taxon>Paenibacillaceae</taxon>
        <taxon>Cohnella</taxon>
    </lineage>
</organism>
<protein>
    <submittedName>
        <fullName evidence="3">Uncharacterized protein</fullName>
    </submittedName>
</protein>
<accession>A0A4S4BH75</accession>
<evidence type="ECO:0000256" key="2">
    <source>
        <dbReference type="SAM" id="Phobius"/>
    </source>
</evidence>
<proteinExistence type="predicted"/>